<dbReference type="Proteomes" id="UP001596317">
    <property type="component" value="Unassembled WGS sequence"/>
</dbReference>
<evidence type="ECO:0000313" key="2">
    <source>
        <dbReference type="Proteomes" id="UP001596317"/>
    </source>
</evidence>
<accession>A0ABW1ZI06</accession>
<keyword evidence="2" id="KW-1185">Reference proteome</keyword>
<organism evidence="1 2">
    <name type="scientific">Deinococcus multiflagellatus</name>
    <dbReference type="NCBI Taxonomy" id="1656887"/>
    <lineage>
        <taxon>Bacteria</taxon>
        <taxon>Thermotogati</taxon>
        <taxon>Deinococcota</taxon>
        <taxon>Deinococci</taxon>
        <taxon>Deinococcales</taxon>
        <taxon>Deinococcaceae</taxon>
        <taxon>Deinococcus</taxon>
    </lineage>
</organism>
<dbReference type="EMBL" id="JBHSWB010000001">
    <property type="protein sequence ID" value="MFC6659781.1"/>
    <property type="molecule type" value="Genomic_DNA"/>
</dbReference>
<sequence>MVVTHGNLLALALGLGFAEWATLRNPDVWVCSPGTPPRRLSP</sequence>
<dbReference type="RefSeq" id="WP_380054490.1">
    <property type="nucleotide sequence ID" value="NZ_JBHSWB010000001.1"/>
</dbReference>
<reference evidence="2" key="1">
    <citation type="journal article" date="2019" name="Int. J. Syst. Evol. Microbiol.">
        <title>The Global Catalogue of Microorganisms (GCM) 10K type strain sequencing project: providing services to taxonomists for standard genome sequencing and annotation.</title>
        <authorList>
            <consortium name="The Broad Institute Genomics Platform"/>
            <consortium name="The Broad Institute Genome Sequencing Center for Infectious Disease"/>
            <person name="Wu L."/>
            <person name="Ma J."/>
        </authorList>
    </citation>
    <scope>NUCLEOTIDE SEQUENCE [LARGE SCALE GENOMIC DNA]</scope>
    <source>
        <strain evidence="2">CCUG 63830</strain>
    </source>
</reference>
<proteinExistence type="predicted"/>
<evidence type="ECO:0000313" key="1">
    <source>
        <dbReference type="EMBL" id="MFC6659781.1"/>
    </source>
</evidence>
<gene>
    <name evidence="1" type="ORF">ACFP90_04935</name>
</gene>
<name>A0ABW1ZI06_9DEIO</name>
<comment type="caution">
    <text evidence="1">The sequence shown here is derived from an EMBL/GenBank/DDBJ whole genome shotgun (WGS) entry which is preliminary data.</text>
</comment>
<protein>
    <submittedName>
        <fullName evidence="1">Uncharacterized protein</fullName>
    </submittedName>
</protein>